<dbReference type="Proteomes" id="UP001458880">
    <property type="component" value="Unassembled WGS sequence"/>
</dbReference>
<keyword evidence="3" id="KW-1185">Reference proteome</keyword>
<dbReference type="PANTHER" id="PTHR21391:SF0">
    <property type="entry name" value="AT04489P-RELATED"/>
    <property type="match status" value="1"/>
</dbReference>
<evidence type="ECO:0000313" key="2">
    <source>
        <dbReference type="EMBL" id="KAK9745585.1"/>
    </source>
</evidence>
<dbReference type="InterPro" id="IPR019734">
    <property type="entry name" value="TPR_rpt"/>
</dbReference>
<sequence length="691" mass="81139">MASAAAALAQMGQKKDEIYGYQTLYRELGYYITRREQYERALKYFDEALKKTPDDKRALMGRSIARAKAVQYEGAQDDINKALKMDPDDLVVLALKALNTYLSCDFEDALVQNLRNIPKRKKPDNFYMGVMHCNQAIENGIGERAGRPLRDHYKIIRKLAWKKVREAENPLKFTSKIKKKKKKKKNRDDMMLIFETNRDDMMLIFETLGFTKKKRRKLNPEDDTHYPCGEEPEGYELEIRESLRSHRAEDDDIPAGKPFPYRPLQRYTTNIENFMAEKYLKAMYLDKIFLKTLKDNPGVKSPNKAGYKEIVQLAKDGYKTLSYKQELLRTRRPFYFIKYQETSLSERLKKRQLEQKLKIRKATIREANALLDKIKWNIQKKNTRIALELAENLKAFCDTTPKKYLPDRDEYLSAVYTLVGQAYLDLKRLNLTQFEWDQRKRIYSMLGMTVSREPSQDSVFKQFKGVFIDWRKQIKIAENRLRKATSSLELTWLYHDLARYHSEIKQFELARVYARKCIVEAKECEDIAWIINAKMIITRINIQQHNRTDAKYEVNEAIELAKQLNDDSLVQYLEKTLSVVEVADFDDLLGTKVVEKREKQIIRMMKECGMKEEVAHLFRKMSVMPSSRRMSVMPGVRFTDDSKVKRSSRKMSIMPTTNKQSQESLHAIKPKGKEAKAKGLGFMDMIQFHVE</sequence>
<dbReference type="Gene3D" id="1.25.40.10">
    <property type="entry name" value="Tetratricopeptide repeat domain"/>
    <property type="match status" value="2"/>
</dbReference>
<protein>
    <recommendedName>
        <fullName evidence="4">Tetratricopeptide repeat protein 25</fullName>
    </recommendedName>
</protein>
<evidence type="ECO:0000256" key="1">
    <source>
        <dbReference type="PROSITE-ProRule" id="PRU00339"/>
    </source>
</evidence>
<organism evidence="2 3">
    <name type="scientific">Popillia japonica</name>
    <name type="common">Japanese beetle</name>
    <dbReference type="NCBI Taxonomy" id="7064"/>
    <lineage>
        <taxon>Eukaryota</taxon>
        <taxon>Metazoa</taxon>
        <taxon>Ecdysozoa</taxon>
        <taxon>Arthropoda</taxon>
        <taxon>Hexapoda</taxon>
        <taxon>Insecta</taxon>
        <taxon>Pterygota</taxon>
        <taxon>Neoptera</taxon>
        <taxon>Endopterygota</taxon>
        <taxon>Coleoptera</taxon>
        <taxon>Polyphaga</taxon>
        <taxon>Scarabaeiformia</taxon>
        <taxon>Scarabaeidae</taxon>
        <taxon>Rutelinae</taxon>
        <taxon>Popillia</taxon>
    </lineage>
</organism>
<keyword evidence="1" id="KW-0802">TPR repeat</keyword>
<gene>
    <name evidence="2" type="ORF">QE152_g6814</name>
</gene>
<reference evidence="2 3" key="1">
    <citation type="journal article" date="2024" name="BMC Genomics">
        <title>De novo assembly and annotation of Popillia japonica's genome with initial clues to its potential as an invasive pest.</title>
        <authorList>
            <person name="Cucini C."/>
            <person name="Boschi S."/>
            <person name="Funari R."/>
            <person name="Cardaioli E."/>
            <person name="Iannotti N."/>
            <person name="Marturano G."/>
            <person name="Paoli F."/>
            <person name="Bruttini M."/>
            <person name="Carapelli A."/>
            <person name="Frati F."/>
            <person name="Nardi F."/>
        </authorList>
    </citation>
    <scope>NUCLEOTIDE SEQUENCE [LARGE SCALE GENOMIC DNA]</scope>
    <source>
        <strain evidence="2">DMR45628</strain>
    </source>
</reference>
<dbReference type="AlphaFoldDB" id="A0AAW1MGU7"/>
<dbReference type="InterPro" id="IPR011990">
    <property type="entry name" value="TPR-like_helical_dom_sf"/>
</dbReference>
<dbReference type="PROSITE" id="PS50293">
    <property type="entry name" value="TPR_REGION"/>
    <property type="match status" value="1"/>
</dbReference>
<feature type="repeat" description="TPR" evidence="1">
    <location>
        <begin position="22"/>
        <end position="55"/>
    </location>
</feature>
<dbReference type="PROSITE" id="PS50005">
    <property type="entry name" value="TPR"/>
    <property type="match status" value="1"/>
</dbReference>
<evidence type="ECO:0000313" key="3">
    <source>
        <dbReference type="Proteomes" id="UP001458880"/>
    </source>
</evidence>
<dbReference type="PANTHER" id="PTHR21391">
    <property type="entry name" value="AT04489P-RELATED"/>
    <property type="match status" value="1"/>
</dbReference>
<accession>A0AAW1MGU7</accession>
<evidence type="ECO:0008006" key="4">
    <source>
        <dbReference type="Google" id="ProtNLM"/>
    </source>
</evidence>
<proteinExistence type="predicted"/>
<dbReference type="SUPFAM" id="SSF48452">
    <property type="entry name" value="TPR-like"/>
    <property type="match status" value="1"/>
</dbReference>
<comment type="caution">
    <text evidence="2">The sequence shown here is derived from an EMBL/GenBank/DDBJ whole genome shotgun (WGS) entry which is preliminary data.</text>
</comment>
<dbReference type="EMBL" id="JASPKY010000047">
    <property type="protein sequence ID" value="KAK9745585.1"/>
    <property type="molecule type" value="Genomic_DNA"/>
</dbReference>
<name>A0AAW1MGU7_POPJA</name>